<gene>
    <name evidence="1" type="ORF">Indivirus_7_11</name>
</gene>
<evidence type="ECO:0000313" key="1">
    <source>
        <dbReference type="EMBL" id="ARF09995.1"/>
    </source>
</evidence>
<name>A0A1V0SE50_9VIRU</name>
<accession>A0A1V0SE50</accession>
<proteinExistence type="predicted"/>
<organism evidence="1">
    <name type="scientific">Indivirus ILV1</name>
    <dbReference type="NCBI Taxonomy" id="1977633"/>
    <lineage>
        <taxon>Viruses</taxon>
        <taxon>Varidnaviria</taxon>
        <taxon>Bamfordvirae</taxon>
        <taxon>Nucleocytoviricota</taxon>
        <taxon>Megaviricetes</taxon>
        <taxon>Imitervirales</taxon>
        <taxon>Mimiviridae</taxon>
        <taxon>Klosneuvirinae</taxon>
        <taxon>Indivirus</taxon>
    </lineage>
</organism>
<sequence length="258" mass="30398">MDVPVSVISNVLSENTDTNPVFPNVVRIFQKTGKRLFFTWTNEKSDNYVTFLDFCCLKTTVMLFTKFFKYYEQTDDRNELEITDHEVVVKIFRRFGYIPFGMFSDIQKQYLHETLQKKFGIDLPMRLVSPYINKFPIRLLEYKKKHDNYIVFIYKIENGNIFLETEYFVGLDHNALIDITMSCYSSPCILEITVETIDTLLDEQVVTVPQILEKAKYRRKQVGTLLGICKLRKSSVFSILQKDIVKIIAKMCHHTQLY</sequence>
<protein>
    <submittedName>
        <fullName evidence="1">Uncharacterized protein</fullName>
    </submittedName>
</protein>
<dbReference type="EMBL" id="KY684091">
    <property type="protein sequence ID" value="ARF09995.1"/>
    <property type="molecule type" value="Genomic_DNA"/>
</dbReference>
<reference evidence="1" key="1">
    <citation type="journal article" date="2017" name="Science">
        <title>Giant viruses with an expanded complement of translation system components.</title>
        <authorList>
            <person name="Schulz F."/>
            <person name="Yutin N."/>
            <person name="Ivanova N.N."/>
            <person name="Ortega D.R."/>
            <person name="Lee T.K."/>
            <person name="Vierheilig J."/>
            <person name="Daims H."/>
            <person name="Horn M."/>
            <person name="Wagner M."/>
            <person name="Jensen G.J."/>
            <person name="Kyrpides N.C."/>
            <person name="Koonin E.V."/>
            <person name="Woyke T."/>
        </authorList>
    </citation>
    <scope>NUCLEOTIDE SEQUENCE</scope>
    <source>
        <strain evidence="1">ILV1</strain>
    </source>
</reference>